<protein>
    <recommendedName>
        <fullName evidence="3">Protein kinase domain-containing protein</fullName>
    </recommendedName>
</protein>
<evidence type="ECO:0008006" key="3">
    <source>
        <dbReference type="Google" id="ProtNLM"/>
    </source>
</evidence>
<proteinExistence type="predicted"/>
<evidence type="ECO:0000313" key="1">
    <source>
        <dbReference type="EMBL" id="KNC71000.1"/>
    </source>
</evidence>
<evidence type="ECO:0000313" key="2">
    <source>
        <dbReference type="Proteomes" id="UP000054560"/>
    </source>
</evidence>
<dbReference type="InterPro" id="IPR011009">
    <property type="entry name" value="Kinase-like_dom_sf"/>
</dbReference>
<dbReference type="AlphaFoldDB" id="A0A0L0F2P9"/>
<name>A0A0L0F2P9_9EUKA</name>
<dbReference type="GeneID" id="25916970"/>
<reference evidence="1 2" key="1">
    <citation type="submission" date="2011-02" db="EMBL/GenBank/DDBJ databases">
        <title>The Genome Sequence of Sphaeroforma arctica JP610.</title>
        <authorList>
            <consortium name="The Broad Institute Genome Sequencing Platform"/>
            <person name="Russ C."/>
            <person name="Cuomo C."/>
            <person name="Young S.K."/>
            <person name="Zeng Q."/>
            <person name="Gargeya S."/>
            <person name="Alvarado L."/>
            <person name="Berlin A."/>
            <person name="Chapman S.B."/>
            <person name="Chen Z."/>
            <person name="Freedman E."/>
            <person name="Gellesch M."/>
            <person name="Goldberg J."/>
            <person name="Griggs A."/>
            <person name="Gujja S."/>
            <person name="Heilman E."/>
            <person name="Heiman D."/>
            <person name="Howarth C."/>
            <person name="Mehta T."/>
            <person name="Neiman D."/>
            <person name="Pearson M."/>
            <person name="Roberts A."/>
            <person name="Saif S."/>
            <person name="Shea T."/>
            <person name="Shenoy N."/>
            <person name="Sisk P."/>
            <person name="Stolte C."/>
            <person name="Sykes S."/>
            <person name="White J."/>
            <person name="Yandava C."/>
            <person name="Burger G."/>
            <person name="Gray M.W."/>
            <person name="Holland P.W.H."/>
            <person name="King N."/>
            <person name="Lang F.B.F."/>
            <person name="Roger A.J."/>
            <person name="Ruiz-Trillo I."/>
            <person name="Haas B."/>
            <person name="Nusbaum C."/>
            <person name="Birren B."/>
        </authorList>
    </citation>
    <scope>NUCLEOTIDE SEQUENCE [LARGE SCALE GENOMIC DNA]</scope>
    <source>
        <strain evidence="1 2">JP610</strain>
    </source>
</reference>
<dbReference type="SUPFAM" id="SSF56112">
    <property type="entry name" value="Protein kinase-like (PK-like)"/>
    <property type="match status" value="1"/>
</dbReference>
<sequence>MLISSIKNNPYYVRDAMPKEAYDLLVPMLELNPVRRYTCVEALNCKYFKQEPSPKA</sequence>
<accession>A0A0L0F2P9</accession>
<keyword evidence="2" id="KW-1185">Reference proteome</keyword>
<feature type="non-terminal residue" evidence="1">
    <location>
        <position position="56"/>
    </location>
</feature>
<dbReference type="Proteomes" id="UP000054560">
    <property type="component" value="Unassembled WGS sequence"/>
</dbReference>
<dbReference type="EMBL" id="KQ249738">
    <property type="protein sequence ID" value="KNC71000.1"/>
    <property type="molecule type" value="Genomic_DNA"/>
</dbReference>
<dbReference type="RefSeq" id="XP_014144902.1">
    <property type="nucleotide sequence ID" value="XM_014289427.1"/>
</dbReference>
<gene>
    <name evidence="1" type="ORF">SARC_16466</name>
</gene>
<organism evidence="1 2">
    <name type="scientific">Sphaeroforma arctica JP610</name>
    <dbReference type="NCBI Taxonomy" id="667725"/>
    <lineage>
        <taxon>Eukaryota</taxon>
        <taxon>Ichthyosporea</taxon>
        <taxon>Ichthyophonida</taxon>
        <taxon>Sphaeroforma</taxon>
    </lineage>
</organism>
<dbReference type="Gene3D" id="1.10.510.10">
    <property type="entry name" value="Transferase(Phosphotransferase) domain 1"/>
    <property type="match status" value="1"/>
</dbReference>